<evidence type="ECO:0000313" key="4">
    <source>
        <dbReference type="Proteomes" id="UP001220010"/>
    </source>
</evidence>
<reference evidence="3 4" key="1">
    <citation type="submission" date="2023-03" db="EMBL/GenBank/DDBJ databases">
        <title>WGS of Methanotrichaceae archaeon Mx.</title>
        <authorList>
            <person name="Sorokin D.Y."/>
            <person name="Merkel A.Y."/>
        </authorList>
    </citation>
    <scope>NUCLEOTIDE SEQUENCE [LARGE SCALE GENOMIC DNA]</scope>
    <source>
        <strain evidence="3 4">Mx</strain>
    </source>
</reference>
<dbReference type="GO" id="GO:0016746">
    <property type="term" value="F:acyltransferase activity"/>
    <property type="evidence" value="ECO:0007669"/>
    <property type="project" value="UniProtKB-KW"/>
</dbReference>
<dbReference type="PANTHER" id="PTHR13947:SF37">
    <property type="entry name" value="LD18367P"/>
    <property type="match status" value="1"/>
</dbReference>
<dbReference type="InterPro" id="IPR050769">
    <property type="entry name" value="NAT_camello-type"/>
</dbReference>
<evidence type="ECO:0000313" key="3">
    <source>
        <dbReference type="EMBL" id="MDF0591781.1"/>
    </source>
</evidence>
<gene>
    <name evidence="3" type="ORF">P0O15_11495</name>
</gene>
<organism evidence="3 4">
    <name type="scientific">Candidatus Methanocrinis natronophilus</name>
    <dbReference type="NCBI Taxonomy" id="3033396"/>
    <lineage>
        <taxon>Archaea</taxon>
        <taxon>Methanobacteriati</taxon>
        <taxon>Methanobacteriota</taxon>
        <taxon>Stenosarchaea group</taxon>
        <taxon>Methanomicrobia</taxon>
        <taxon>Methanotrichales</taxon>
        <taxon>Methanotrichaceae</taxon>
        <taxon>Methanocrinis</taxon>
    </lineage>
</organism>
<dbReference type="Proteomes" id="UP001220010">
    <property type="component" value="Unassembled WGS sequence"/>
</dbReference>
<keyword evidence="4" id="KW-1185">Reference proteome</keyword>
<feature type="domain" description="N-acetyltransferase" evidence="2">
    <location>
        <begin position="14"/>
        <end position="156"/>
    </location>
</feature>
<dbReference type="InterPro" id="IPR000182">
    <property type="entry name" value="GNAT_dom"/>
</dbReference>
<dbReference type="EMBL" id="JARFPK010000063">
    <property type="protein sequence ID" value="MDF0591781.1"/>
    <property type="molecule type" value="Genomic_DNA"/>
</dbReference>
<protein>
    <submittedName>
        <fullName evidence="3">GNAT family N-acetyltransferase</fullName>
        <ecNumber evidence="3">2.3.1.-</ecNumber>
    </submittedName>
</protein>
<name>A0ABT5XAN9_9EURY</name>
<dbReference type="Gene3D" id="3.40.630.30">
    <property type="match status" value="1"/>
</dbReference>
<keyword evidence="1 3" id="KW-0808">Transferase</keyword>
<dbReference type="RefSeq" id="WP_316967507.1">
    <property type="nucleotide sequence ID" value="NZ_JARFPK010000063.1"/>
</dbReference>
<sequence>MTVMEAGGEPKENVRIRRFEPRDFSEAVRLDAEAGGGHDPYLLTYFYENYPTTFLVAEKDGEIAGMALGFRQTPMEGRVFWLAVRSGDRGRGVGGRLMTELLDIFRRLGVMEVILEVRAGNKRAQSLYIDLGFEIYTTCKNYYPDGEGAIIMRRPL</sequence>
<proteinExistence type="predicted"/>
<dbReference type="PANTHER" id="PTHR13947">
    <property type="entry name" value="GNAT FAMILY N-ACETYLTRANSFERASE"/>
    <property type="match status" value="1"/>
</dbReference>
<accession>A0ABT5XAN9</accession>
<evidence type="ECO:0000259" key="2">
    <source>
        <dbReference type="PROSITE" id="PS51186"/>
    </source>
</evidence>
<dbReference type="InterPro" id="IPR016181">
    <property type="entry name" value="Acyl_CoA_acyltransferase"/>
</dbReference>
<dbReference type="EC" id="2.3.1.-" evidence="3"/>
<dbReference type="PROSITE" id="PS51186">
    <property type="entry name" value="GNAT"/>
    <property type="match status" value="1"/>
</dbReference>
<dbReference type="Pfam" id="PF00583">
    <property type="entry name" value="Acetyltransf_1"/>
    <property type="match status" value="1"/>
</dbReference>
<keyword evidence="3" id="KW-0012">Acyltransferase</keyword>
<comment type="caution">
    <text evidence="3">The sequence shown here is derived from an EMBL/GenBank/DDBJ whole genome shotgun (WGS) entry which is preliminary data.</text>
</comment>
<evidence type="ECO:0000256" key="1">
    <source>
        <dbReference type="ARBA" id="ARBA00022679"/>
    </source>
</evidence>
<dbReference type="SUPFAM" id="SSF55729">
    <property type="entry name" value="Acyl-CoA N-acyltransferases (Nat)"/>
    <property type="match status" value="1"/>
</dbReference>